<proteinExistence type="predicted"/>
<evidence type="ECO:0000256" key="5">
    <source>
        <dbReference type="PROSITE-ProRule" id="PRU00042"/>
    </source>
</evidence>
<accession>A0ABD2QKA1</accession>
<evidence type="ECO:0000256" key="2">
    <source>
        <dbReference type="ARBA" id="ARBA00022737"/>
    </source>
</evidence>
<dbReference type="InterPro" id="IPR013087">
    <property type="entry name" value="Znf_C2H2_type"/>
</dbReference>
<reference evidence="8 9" key="1">
    <citation type="submission" date="2024-11" db="EMBL/GenBank/DDBJ databases">
        <title>Adaptive evolution of stress response genes in parasites aligns with host niche diversity.</title>
        <authorList>
            <person name="Hahn C."/>
            <person name="Resl P."/>
        </authorList>
    </citation>
    <scope>NUCLEOTIDE SEQUENCE [LARGE SCALE GENOMIC DNA]</scope>
    <source>
        <strain evidence="8">EGGRZ-B1_66</strain>
        <tissue evidence="8">Body</tissue>
    </source>
</reference>
<feature type="region of interest" description="Disordered" evidence="6">
    <location>
        <begin position="1"/>
        <end position="25"/>
    </location>
</feature>
<keyword evidence="9" id="KW-1185">Reference proteome</keyword>
<dbReference type="PROSITE" id="PS00028">
    <property type="entry name" value="ZINC_FINGER_C2H2_1"/>
    <property type="match status" value="4"/>
</dbReference>
<evidence type="ECO:0000259" key="7">
    <source>
        <dbReference type="PROSITE" id="PS50157"/>
    </source>
</evidence>
<comment type="caution">
    <text evidence="8">The sequence shown here is derived from an EMBL/GenBank/DDBJ whole genome shotgun (WGS) entry which is preliminary data.</text>
</comment>
<dbReference type="EMBL" id="JBJKFK010000102">
    <property type="protein sequence ID" value="KAL3319782.1"/>
    <property type="molecule type" value="Genomic_DNA"/>
</dbReference>
<evidence type="ECO:0000256" key="3">
    <source>
        <dbReference type="ARBA" id="ARBA00022771"/>
    </source>
</evidence>
<feature type="compositionally biased region" description="Low complexity" evidence="6">
    <location>
        <begin position="211"/>
        <end position="224"/>
    </location>
</feature>
<dbReference type="PANTHER" id="PTHR24409:SF295">
    <property type="entry name" value="AZ2-RELATED"/>
    <property type="match status" value="1"/>
</dbReference>
<evidence type="ECO:0000256" key="4">
    <source>
        <dbReference type="ARBA" id="ARBA00022833"/>
    </source>
</evidence>
<evidence type="ECO:0000256" key="6">
    <source>
        <dbReference type="SAM" id="MobiDB-lite"/>
    </source>
</evidence>
<evidence type="ECO:0000313" key="8">
    <source>
        <dbReference type="EMBL" id="KAL3319782.1"/>
    </source>
</evidence>
<evidence type="ECO:0000256" key="1">
    <source>
        <dbReference type="ARBA" id="ARBA00022723"/>
    </source>
</evidence>
<dbReference type="PROSITE" id="PS50157">
    <property type="entry name" value="ZINC_FINGER_C2H2_2"/>
    <property type="match status" value="1"/>
</dbReference>
<dbReference type="SMART" id="SM00355">
    <property type="entry name" value="ZnF_C2H2"/>
    <property type="match status" value="5"/>
</dbReference>
<feature type="domain" description="C2H2-type" evidence="7">
    <location>
        <begin position="307"/>
        <end position="335"/>
    </location>
</feature>
<name>A0ABD2QKA1_9PLAT</name>
<protein>
    <recommendedName>
        <fullName evidence="7">C2H2-type domain-containing protein</fullName>
    </recommendedName>
</protein>
<feature type="region of interest" description="Disordered" evidence="6">
    <location>
        <begin position="170"/>
        <end position="228"/>
    </location>
</feature>
<dbReference type="AlphaFoldDB" id="A0ABD2QKA1"/>
<feature type="region of interest" description="Disordered" evidence="6">
    <location>
        <begin position="456"/>
        <end position="496"/>
    </location>
</feature>
<dbReference type="GO" id="GO:0008270">
    <property type="term" value="F:zinc ion binding"/>
    <property type="evidence" value="ECO:0007669"/>
    <property type="project" value="UniProtKB-KW"/>
</dbReference>
<keyword evidence="4" id="KW-0862">Zinc</keyword>
<organism evidence="8 9">
    <name type="scientific">Cichlidogyrus casuarinus</name>
    <dbReference type="NCBI Taxonomy" id="1844966"/>
    <lineage>
        <taxon>Eukaryota</taxon>
        <taxon>Metazoa</taxon>
        <taxon>Spiralia</taxon>
        <taxon>Lophotrochozoa</taxon>
        <taxon>Platyhelminthes</taxon>
        <taxon>Monogenea</taxon>
        <taxon>Monopisthocotylea</taxon>
        <taxon>Dactylogyridea</taxon>
        <taxon>Ancyrocephalidae</taxon>
        <taxon>Cichlidogyrus</taxon>
    </lineage>
</organism>
<feature type="compositionally biased region" description="Polar residues" evidence="6">
    <location>
        <begin position="170"/>
        <end position="187"/>
    </location>
</feature>
<gene>
    <name evidence="8" type="ORF">Ciccas_001534</name>
</gene>
<dbReference type="Proteomes" id="UP001626550">
    <property type="component" value="Unassembled WGS sequence"/>
</dbReference>
<sequence length="496" mass="55146">MSSKSPKTSKKGSEKANSNKSDANKKVKEFADAEVSPDPHAHCLLCQQQFPNWCELQAHLLCMDHSVESRFLVCRVCKQTMALDSCKNHNCSFIKSKFICILMTRRNLIFGPSNRCLLCNGAPAPSRIHLVLHLICFHAAHCKPGSCSLCGESFTSVQNIDDKCLELRPTSNKQKSGVSSKRSTSPKSADKKLPKSKSPAGLQRGQSPTASNKGKSPGSSQKSKTPARSESDFAINYEQFNQILAHLDAKHQKHLLLETKIPDWELSQTKWPFNCPICGVCCGNNAEFHAHIMCCHSNQGDLGNKMLNCSLCGYFFDSMARLNDHVKSRHQDEYIGKALEIISKEYMQESADPSQTCYLCWQYFSNAAELQFHILGKHVGLSQLRCGHCLTSYAMSTDLDIAGRSFANHIKNHEIEFRERAAFLQLEFADAKQPLLPMGTDIQSYCTALCGEEAHESQSEHSKEAQSKVKDAKSKSDKGAKSKTDTSKKGQGQKKK</sequence>
<keyword evidence="2" id="KW-0677">Repeat</keyword>
<keyword evidence="1" id="KW-0479">Metal-binding</keyword>
<feature type="compositionally biased region" description="Basic and acidic residues" evidence="6">
    <location>
        <begin position="456"/>
        <end position="488"/>
    </location>
</feature>
<dbReference type="Gene3D" id="3.30.160.60">
    <property type="entry name" value="Classic Zinc Finger"/>
    <property type="match status" value="1"/>
</dbReference>
<evidence type="ECO:0000313" key="9">
    <source>
        <dbReference type="Proteomes" id="UP001626550"/>
    </source>
</evidence>
<dbReference type="PANTHER" id="PTHR24409">
    <property type="entry name" value="ZINC FINGER PROTEIN 142"/>
    <property type="match status" value="1"/>
</dbReference>
<keyword evidence="3 5" id="KW-0863">Zinc-finger</keyword>